<comment type="caution">
    <text evidence="2">The sequence shown here is derived from an EMBL/GenBank/DDBJ whole genome shotgun (WGS) entry which is preliminary data.</text>
</comment>
<feature type="compositionally biased region" description="Basic and acidic residues" evidence="1">
    <location>
        <begin position="1"/>
        <end position="40"/>
    </location>
</feature>
<sequence>MNKLRQEMETEKNKLQKERDQMEARMANERDNRQRQREALDKEEEELQAQKRELEETRQELEEERRRLVQQREPASRQRLSAGEDETLARLQLDEIKAAISNSEQDLNQTQQDEELQDLLIQRDKLQEETITNGEHEDTLVNDSGLEKPAVSTPKVRDVRKRAKKEKADLGPSEDEALQVEDLEPPGVAATKVDVSSDESSSEDVQGTFLILKSKPSCVTGLEYND</sequence>
<name>A0A9W9YUB0_9CNID</name>
<dbReference type="EMBL" id="MU826897">
    <property type="protein sequence ID" value="KAJ7369635.1"/>
    <property type="molecule type" value="Genomic_DNA"/>
</dbReference>
<dbReference type="AlphaFoldDB" id="A0A9W9YUB0"/>
<feature type="region of interest" description="Disordered" evidence="1">
    <location>
        <begin position="127"/>
        <end position="205"/>
    </location>
</feature>
<protein>
    <submittedName>
        <fullName evidence="2">Uncharacterized protein</fullName>
    </submittedName>
</protein>
<evidence type="ECO:0000313" key="3">
    <source>
        <dbReference type="Proteomes" id="UP001163046"/>
    </source>
</evidence>
<accession>A0A9W9YUB0</accession>
<evidence type="ECO:0000256" key="1">
    <source>
        <dbReference type="SAM" id="MobiDB-lite"/>
    </source>
</evidence>
<keyword evidence="3" id="KW-1185">Reference proteome</keyword>
<organism evidence="2 3">
    <name type="scientific">Desmophyllum pertusum</name>
    <dbReference type="NCBI Taxonomy" id="174260"/>
    <lineage>
        <taxon>Eukaryota</taxon>
        <taxon>Metazoa</taxon>
        <taxon>Cnidaria</taxon>
        <taxon>Anthozoa</taxon>
        <taxon>Hexacorallia</taxon>
        <taxon>Scleractinia</taxon>
        <taxon>Caryophylliina</taxon>
        <taxon>Caryophylliidae</taxon>
        <taxon>Desmophyllum</taxon>
    </lineage>
</organism>
<proteinExistence type="predicted"/>
<feature type="compositionally biased region" description="Basic and acidic residues" evidence="1">
    <location>
        <begin position="48"/>
        <end position="67"/>
    </location>
</feature>
<dbReference type="Proteomes" id="UP001163046">
    <property type="component" value="Unassembled WGS sequence"/>
</dbReference>
<feature type="region of interest" description="Disordered" evidence="1">
    <location>
        <begin position="1"/>
        <end position="87"/>
    </location>
</feature>
<feature type="compositionally biased region" description="Basic and acidic residues" evidence="1">
    <location>
        <begin position="127"/>
        <end position="139"/>
    </location>
</feature>
<feature type="compositionally biased region" description="Acidic residues" evidence="1">
    <location>
        <begin position="172"/>
        <end position="184"/>
    </location>
</feature>
<evidence type="ECO:0000313" key="2">
    <source>
        <dbReference type="EMBL" id="KAJ7369635.1"/>
    </source>
</evidence>
<reference evidence="2" key="1">
    <citation type="submission" date="2023-01" db="EMBL/GenBank/DDBJ databases">
        <title>Genome assembly of the deep-sea coral Lophelia pertusa.</title>
        <authorList>
            <person name="Herrera S."/>
            <person name="Cordes E."/>
        </authorList>
    </citation>
    <scope>NUCLEOTIDE SEQUENCE</scope>
    <source>
        <strain evidence="2">USNM1676648</strain>
        <tissue evidence="2">Polyp</tissue>
    </source>
</reference>
<gene>
    <name evidence="2" type="ORF">OS493_037499</name>
</gene>